<comment type="caution">
    <text evidence="2">The sequence shown here is derived from an EMBL/GenBank/DDBJ whole genome shotgun (WGS) entry which is preliminary data.</text>
</comment>
<evidence type="ECO:0000313" key="3">
    <source>
        <dbReference type="Proteomes" id="UP001152747"/>
    </source>
</evidence>
<sequence length="145" mass="17120">MKIPIILLLLLFILTSSQVHSKIFYNSPKEAKLFEVAQKFWTDFGELLKSKNRRKLIAKIHSGMRFMDENGRVFNKSQFVDKFLLGQNLQSANVIKVSETWVRIGGRKPWKRAYFSTIWSSYFHFRAVFSCETGMIYRILLDFLK</sequence>
<accession>A0A9P1N462</accession>
<reference evidence="2" key="1">
    <citation type="submission" date="2022-11" db="EMBL/GenBank/DDBJ databases">
        <authorList>
            <person name="Kikuchi T."/>
        </authorList>
    </citation>
    <scope>NUCLEOTIDE SEQUENCE</scope>
    <source>
        <strain evidence="2">PS1010</strain>
    </source>
</reference>
<keyword evidence="1" id="KW-0732">Signal</keyword>
<dbReference type="Proteomes" id="UP001152747">
    <property type="component" value="Unassembled WGS sequence"/>
</dbReference>
<keyword evidence="3" id="KW-1185">Reference proteome</keyword>
<proteinExistence type="predicted"/>
<evidence type="ECO:0000313" key="2">
    <source>
        <dbReference type="EMBL" id="CAI5450428.1"/>
    </source>
</evidence>
<evidence type="ECO:0000256" key="1">
    <source>
        <dbReference type="SAM" id="SignalP"/>
    </source>
</evidence>
<dbReference type="AlphaFoldDB" id="A0A9P1N462"/>
<name>A0A9P1N462_9PELO</name>
<dbReference type="EMBL" id="CANHGI010000005">
    <property type="protein sequence ID" value="CAI5450428.1"/>
    <property type="molecule type" value="Genomic_DNA"/>
</dbReference>
<protein>
    <recommendedName>
        <fullName evidence="4">DUF38 domain-containing protein</fullName>
    </recommendedName>
</protein>
<feature type="signal peptide" evidence="1">
    <location>
        <begin position="1"/>
        <end position="21"/>
    </location>
</feature>
<gene>
    <name evidence="2" type="ORF">CAMP_LOCUS13065</name>
</gene>
<evidence type="ECO:0008006" key="4">
    <source>
        <dbReference type="Google" id="ProtNLM"/>
    </source>
</evidence>
<feature type="chain" id="PRO_5040184210" description="DUF38 domain-containing protein" evidence="1">
    <location>
        <begin position="22"/>
        <end position="145"/>
    </location>
</feature>
<organism evidence="2 3">
    <name type="scientific">Caenorhabditis angaria</name>
    <dbReference type="NCBI Taxonomy" id="860376"/>
    <lineage>
        <taxon>Eukaryota</taxon>
        <taxon>Metazoa</taxon>
        <taxon>Ecdysozoa</taxon>
        <taxon>Nematoda</taxon>
        <taxon>Chromadorea</taxon>
        <taxon>Rhabditida</taxon>
        <taxon>Rhabditina</taxon>
        <taxon>Rhabditomorpha</taxon>
        <taxon>Rhabditoidea</taxon>
        <taxon>Rhabditidae</taxon>
        <taxon>Peloderinae</taxon>
        <taxon>Caenorhabditis</taxon>
    </lineage>
</organism>